<dbReference type="SUPFAM" id="SSF81345">
    <property type="entry name" value="ABC transporter involved in vitamin B12 uptake, BtuC"/>
    <property type="match status" value="1"/>
</dbReference>
<evidence type="ECO:0000256" key="3">
    <source>
        <dbReference type="ARBA" id="ARBA00022448"/>
    </source>
</evidence>
<comment type="similarity">
    <text evidence="2">Belongs to the binding-protein-dependent transport system permease family. FecCD subfamily.</text>
</comment>
<dbReference type="InterPro" id="IPR000522">
    <property type="entry name" value="ABC_transptr_permease_BtuC"/>
</dbReference>
<accession>A0ABZ0IJT1</accession>
<keyword evidence="5 8" id="KW-0812">Transmembrane</keyword>
<keyword evidence="4" id="KW-1003">Cell membrane</keyword>
<keyword evidence="7 8" id="KW-0472">Membrane</keyword>
<organism evidence="9 10">
    <name type="scientific">Imperialibacter roseus</name>
    <dbReference type="NCBI Taxonomy" id="1324217"/>
    <lineage>
        <taxon>Bacteria</taxon>
        <taxon>Pseudomonadati</taxon>
        <taxon>Bacteroidota</taxon>
        <taxon>Cytophagia</taxon>
        <taxon>Cytophagales</taxon>
        <taxon>Flammeovirgaceae</taxon>
        <taxon>Imperialibacter</taxon>
    </lineage>
</organism>
<dbReference type="Gene3D" id="1.10.3470.10">
    <property type="entry name" value="ABC transporter involved in vitamin B12 uptake, BtuC"/>
    <property type="match status" value="1"/>
</dbReference>
<evidence type="ECO:0000256" key="1">
    <source>
        <dbReference type="ARBA" id="ARBA00004651"/>
    </source>
</evidence>
<dbReference type="EMBL" id="CP136051">
    <property type="protein sequence ID" value="WOK05280.1"/>
    <property type="molecule type" value="Genomic_DNA"/>
</dbReference>
<dbReference type="InterPro" id="IPR037294">
    <property type="entry name" value="ABC_BtuC-like"/>
</dbReference>
<proteinExistence type="inferred from homology"/>
<dbReference type="CDD" id="cd06550">
    <property type="entry name" value="TM_ABC_iron-siderophores_like"/>
    <property type="match status" value="1"/>
</dbReference>
<keyword evidence="10" id="KW-1185">Reference proteome</keyword>
<keyword evidence="3" id="KW-0813">Transport</keyword>
<feature type="transmembrane region" description="Helical" evidence="8">
    <location>
        <begin position="324"/>
        <end position="341"/>
    </location>
</feature>
<dbReference type="RefSeq" id="WP_317488041.1">
    <property type="nucleotide sequence ID" value="NZ_CP136051.1"/>
</dbReference>
<protein>
    <submittedName>
        <fullName evidence="9">Iron ABC transporter permease</fullName>
    </submittedName>
</protein>
<evidence type="ECO:0000313" key="10">
    <source>
        <dbReference type="Proteomes" id="UP001302349"/>
    </source>
</evidence>
<evidence type="ECO:0000256" key="6">
    <source>
        <dbReference type="ARBA" id="ARBA00022989"/>
    </source>
</evidence>
<feature type="transmembrane region" description="Helical" evidence="8">
    <location>
        <begin position="252"/>
        <end position="279"/>
    </location>
</feature>
<feature type="transmembrane region" description="Helical" evidence="8">
    <location>
        <begin position="129"/>
        <end position="149"/>
    </location>
</feature>
<feature type="transmembrane region" description="Helical" evidence="8">
    <location>
        <begin position="68"/>
        <end position="88"/>
    </location>
</feature>
<keyword evidence="6 8" id="KW-1133">Transmembrane helix</keyword>
<dbReference type="PANTHER" id="PTHR30472:SF25">
    <property type="entry name" value="ABC TRANSPORTER PERMEASE PROTEIN MJ0876-RELATED"/>
    <property type="match status" value="1"/>
</dbReference>
<sequence length="347" mass="36878">MKLNFKKRGVLLVLLILLAITAFLAARFGAINISSDEISSSLGKYLSGADTDASSMPLNERIFMDIRLPRALLCLLVGASLAVGGTLMQALFRNPIVEPGLIGTSSGAAFGAALYFVLGATFQFNTGEWTLPLAASAGAVVSTYLVFLLSESKETGKSSVVVLLLIGIAINALFMSGVGFLSYIARDPQARSITFWGMGTLSGANWHSVAIVGISTFACIGLSMRYSKHLNALMIGETEAMYLGINIRRLKLIILTINVVMIAVATAFVGVISFVGLIVPHLLRMISGSDNGVLIRDSALLGAIILSLADLTARMVLCPAELPIGIVTSVVGVPIFIILLRRKNYFF</sequence>
<evidence type="ECO:0000256" key="8">
    <source>
        <dbReference type="SAM" id="Phobius"/>
    </source>
</evidence>
<feature type="transmembrane region" description="Helical" evidence="8">
    <location>
        <begin position="161"/>
        <end position="184"/>
    </location>
</feature>
<dbReference type="Pfam" id="PF01032">
    <property type="entry name" value="FecCD"/>
    <property type="match status" value="1"/>
</dbReference>
<reference evidence="9 10" key="1">
    <citation type="journal article" date="2023" name="Microbiol. Resour. Announc.">
        <title>Complete Genome Sequence of Imperialibacter roseus strain P4T.</title>
        <authorList>
            <person name="Tizabi D.R."/>
            <person name="Bachvaroff T."/>
            <person name="Hill R.T."/>
        </authorList>
    </citation>
    <scope>NUCLEOTIDE SEQUENCE [LARGE SCALE GENOMIC DNA]</scope>
    <source>
        <strain evidence="9 10">P4T</strain>
    </source>
</reference>
<feature type="transmembrane region" description="Helical" evidence="8">
    <location>
        <begin position="100"/>
        <end position="123"/>
    </location>
</feature>
<evidence type="ECO:0000313" key="9">
    <source>
        <dbReference type="EMBL" id="WOK05280.1"/>
    </source>
</evidence>
<evidence type="ECO:0000256" key="7">
    <source>
        <dbReference type="ARBA" id="ARBA00023136"/>
    </source>
</evidence>
<dbReference type="PANTHER" id="PTHR30472">
    <property type="entry name" value="FERRIC ENTEROBACTIN TRANSPORT SYSTEM PERMEASE PROTEIN"/>
    <property type="match status" value="1"/>
</dbReference>
<feature type="transmembrane region" description="Helical" evidence="8">
    <location>
        <begin position="204"/>
        <end position="224"/>
    </location>
</feature>
<gene>
    <name evidence="9" type="ORF">RT717_19555</name>
</gene>
<evidence type="ECO:0000256" key="4">
    <source>
        <dbReference type="ARBA" id="ARBA00022475"/>
    </source>
</evidence>
<comment type="subcellular location">
    <subcellularLocation>
        <location evidence="1">Cell membrane</location>
        <topology evidence="1">Multi-pass membrane protein</topology>
    </subcellularLocation>
</comment>
<dbReference type="Proteomes" id="UP001302349">
    <property type="component" value="Chromosome"/>
</dbReference>
<evidence type="ECO:0000256" key="5">
    <source>
        <dbReference type="ARBA" id="ARBA00022692"/>
    </source>
</evidence>
<name>A0ABZ0IJT1_9BACT</name>
<evidence type="ECO:0000256" key="2">
    <source>
        <dbReference type="ARBA" id="ARBA00007935"/>
    </source>
</evidence>